<dbReference type="STRING" id="4795.A0A225VCW1"/>
<keyword evidence="2" id="KW-0479">Metal-binding</keyword>
<evidence type="ECO:0000259" key="3">
    <source>
        <dbReference type="Pfam" id="PF13359"/>
    </source>
</evidence>
<evidence type="ECO:0000313" key="5">
    <source>
        <dbReference type="Proteomes" id="UP000198211"/>
    </source>
</evidence>
<dbReference type="OrthoDB" id="128852at2759"/>
<accession>A0A225VCW1</accession>
<dbReference type="Pfam" id="PF13359">
    <property type="entry name" value="DDE_Tnp_4"/>
    <property type="match status" value="1"/>
</dbReference>
<dbReference type="GO" id="GO:0046872">
    <property type="term" value="F:metal ion binding"/>
    <property type="evidence" value="ECO:0007669"/>
    <property type="project" value="UniProtKB-KW"/>
</dbReference>
<dbReference type="EMBL" id="NBNE01005573">
    <property type="protein sequence ID" value="OWZ03351.1"/>
    <property type="molecule type" value="Genomic_DNA"/>
</dbReference>
<comment type="cofactor">
    <cofactor evidence="1">
        <name>a divalent metal cation</name>
        <dbReference type="ChEBI" id="CHEBI:60240"/>
    </cofactor>
</comment>
<evidence type="ECO:0000256" key="1">
    <source>
        <dbReference type="ARBA" id="ARBA00001968"/>
    </source>
</evidence>
<protein>
    <recommendedName>
        <fullName evidence="3">DDE Tnp4 domain-containing protein</fullName>
    </recommendedName>
</protein>
<name>A0A225VCW1_9STRA</name>
<dbReference type="InterPro" id="IPR027806">
    <property type="entry name" value="HARBI1_dom"/>
</dbReference>
<evidence type="ECO:0000313" key="4">
    <source>
        <dbReference type="EMBL" id="OWZ03351.1"/>
    </source>
</evidence>
<gene>
    <name evidence="4" type="ORF">PHMEG_00024936</name>
</gene>
<feature type="domain" description="DDE Tnp4" evidence="3">
    <location>
        <begin position="149"/>
        <end position="213"/>
    </location>
</feature>
<dbReference type="AlphaFoldDB" id="A0A225VCW1"/>
<sequence>MPKPSERKDLISEVVDLLAVEILEEDFDEDLGGFSPFNEWEELIPVASSVDALFDMVFHNNSKHLQAPVWLQLAVALDKLGTYGSGSTQGRTKIIWGVGKGTLDLFTARVVIALNDLSDVYVKWPDEETRRNISRRMASEGFPGCVDFIDGTTFPLSQKSSINGECYFDRKHTYSLNAQVVCDDRRRIIAFQCGWPGSCADSTVYSHMAFANDELNKYFFQWTSLGELRLQIKRKEDIERLLRWINACVVLHNILFTLGDGWSEARKVDNHLPADSTAYDDETFPFRRRLKQHAVAIGREPGRILWLRGE</sequence>
<dbReference type="Proteomes" id="UP000198211">
    <property type="component" value="Unassembled WGS sequence"/>
</dbReference>
<proteinExistence type="predicted"/>
<comment type="caution">
    <text evidence="4">The sequence shown here is derived from an EMBL/GenBank/DDBJ whole genome shotgun (WGS) entry which is preliminary data.</text>
</comment>
<evidence type="ECO:0000256" key="2">
    <source>
        <dbReference type="ARBA" id="ARBA00022723"/>
    </source>
</evidence>
<reference evidence="5" key="1">
    <citation type="submission" date="2017-03" db="EMBL/GenBank/DDBJ databases">
        <title>Phytopthora megakarya and P. palmivora, two closely related causual agents of cacao black pod achieved similar genome size and gene model numbers by different mechanisms.</title>
        <authorList>
            <person name="Ali S."/>
            <person name="Shao J."/>
            <person name="Larry D.J."/>
            <person name="Kronmiller B."/>
            <person name="Shen D."/>
            <person name="Strem M.D."/>
            <person name="Melnick R.L."/>
            <person name="Guiltinan M.J."/>
            <person name="Tyler B.M."/>
            <person name="Meinhardt L.W."/>
            <person name="Bailey B.A."/>
        </authorList>
    </citation>
    <scope>NUCLEOTIDE SEQUENCE [LARGE SCALE GENOMIC DNA]</scope>
    <source>
        <strain evidence="5">zdho120</strain>
    </source>
</reference>
<keyword evidence="5" id="KW-1185">Reference proteome</keyword>
<organism evidence="4 5">
    <name type="scientific">Phytophthora megakarya</name>
    <dbReference type="NCBI Taxonomy" id="4795"/>
    <lineage>
        <taxon>Eukaryota</taxon>
        <taxon>Sar</taxon>
        <taxon>Stramenopiles</taxon>
        <taxon>Oomycota</taxon>
        <taxon>Peronosporomycetes</taxon>
        <taxon>Peronosporales</taxon>
        <taxon>Peronosporaceae</taxon>
        <taxon>Phytophthora</taxon>
    </lineage>
</organism>